<dbReference type="OrthoDB" id="2205645at2759"/>
<reference evidence="2" key="1">
    <citation type="submission" date="2014-09" db="EMBL/GenBank/DDBJ databases">
        <title>Draft genome sequence of an oleaginous Mucoromycotina fungus Mucor ambiguus NBRC6742.</title>
        <authorList>
            <person name="Takeda I."/>
            <person name="Yamane N."/>
            <person name="Morita T."/>
            <person name="Tamano K."/>
            <person name="Machida M."/>
            <person name="Baker S."/>
            <person name="Koike H."/>
        </authorList>
    </citation>
    <scope>NUCLEOTIDE SEQUENCE</scope>
    <source>
        <strain evidence="2">NBRC 6742</strain>
    </source>
</reference>
<gene>
    <name evidence="2" type="ORF">MAM1_0079c04463</name>
</gene>
<evidence type="ECO:0000256" key="1">
    <source>
        <dbReference type="SAM" id="MobiDB-lite"/>
    </source>
</evidence>
<protein>
    <submittedName>
        <fullName evidence="2">Uncharacterized protein</fullName>
    </submittedName>
</protein>
<dbReference type="Proteomes" id="UP000053815">
    <property type="component" value="Unassembled WGS sequence"/>
</dbReference>
<name>A0A0C9LUG7_9FUNG</name>
<organism evidence="2">
    <name type="scientific">Mucor ambiguus</name>
    <dbReference type="NCBI Taxonomy" id="91626"/>
    <lineage>
        <taxon>Eukaryota</taxon>
        <taxon>Fungi</taxon>
        <taxon>Fungi incertae sedis</taxon>
        <taxon>Mucoromycota</taxon>
        <taxon>Mucoromycotina</taxon>
        <taxon>Mucoromycetes</taxon>
        <taxon>Mucorales</taxon>
        <taxon>Mucorineae</taxon>
        <taxon>Mucoraceae</taxon>
        <taxon>Mucor</taxon>
    </lineage>
</organism>
<dbReference type="AlphaFoldDB" id="A0A0C9LUG7"/>
<accession>A0A0C9LUG7</accession>
<feature type="region of interest" description="Disordered" evidence="1">
    <location>
        <begin position="99"/>
        <end position="137"/>
    </location>
</feature>
<proteinExistence type="predicted"/>
<sequence>MEFTRINDFVSAIESGIEALSDSEVTFNSILDYLQPTVVDLYDGSDFSEYKRDWNRHIRAIASTNNIDFLRTRGNWESIYHAVIAKLAANNYDWQPKFKSPGRRSSCRSSSSSASVATSTTPVESSADSDSPSVKLPKLSSIDKENIRLLYDRLDRNKMWKLSNGTVVEDKMREVAFAMEHEQ</sequence>
<evidence type="ECO:0000313" key="3">
    <source>
        <dbReference type="Proteomes" id="UP000053815"/>
    </source>
</evidence>
<feature type="compositionally biased region" description="Low complexity" evidence="1">
    <location>
        <begin position="107"/>
        <end position="126"/>
    </location>
</feature>
<dbReference type="EMBL" id="DF836368">
    <property type="protein sequence ID" value="GAN04995.1"/>
    <property type="molecule type" value="Genomic_DNA"/>
</dbReference>
<keyword evidence="3" id="KW-1185">Reference proteome</keyword>
<evidence type="ECO:0000313" key="2">
    <source>
        <dbReference type="EMBL" id="GAN04995.1"/>
    </source>
</evidence>